<evidence type="ECO:0000313" key="5">
    <source>
        <dbReference type="Proteomes" id="UP001630127"/>
    </source>
</evidence>
<name>A0ABD2ZY92_9GENT</name>
<dbReference type="InterPro" id="IPR020472">
    <property type="entry name" value="WD40_PAC1"/>
</dbReference>
<feature type="repeat" description="WD" evidence="3">
    <location>
        <begin position="385"/>
        <end position="425"/>
    </location>
</feature>
<dbReference type="PROSITE" id="PS50294">
    <property type="entry name" value="WD_REPEATS_REGION"/>
    <property type="match status" value="3"/>
</dbReference>
<evidence type="ECO:0008006" key="6">
    <source>
        <dbReference type="Google" id="ProtNLM"/>
    </source>
</evidence>
<dbReference type="SMART" id="SM00320">
    <property type="entry name" value="WD40"/>
    <property type="match status" value="7"/>
</dbReference>
<keyword evidence="5" id="KW-1185">Reference proteome</keyword>
<feature type="repeat" description="WD" evidence="3">
    <location>
        <begin position="425"/>
        <end position="467"/>
    </location>
</feature>
<evidence type="ECO:0000256" key="2">
    <source>
        <dbReference type="ARBA" id="ARBA00022737"/>
    </source>
</evidence>
<reference evidence="4 5" key="1">
    <citation type="submission" date="2024-11" db="EMBL/GenBank/DDBJ databases">
        <title>A near-complete genome assembly of Cinchona calisaya.</title>
        <authorList>
            <person name="Lian D.C."/>
            <person name="Zhao X.W."/>
            <person name="Wei L."/>
        </authorList>
    </citation>
    <scope>NUCLEOTIDE SEQUENCE [LARGE SCALE GENOMIC DNA]</scope>
    <source>
        <tissue evidence="4">Nenye</tissue>
    </source>
</reference>
<dbReference type="Proteomes" id="UP001630127">
    <property type="component" value="Unassembled WGS sequence"/>
</dbReference>
<dbReference type="PRINTS" id="PR00320">
    <property type="entry name" value="GPROTEINBRPT"/>
</dbReference>
<comment type="caution">
    <text evidence="4">The sequence shown here is derived from an EMBL/GenBank/DDBJ whole genome shotgun (WGS) entry which is preliminary data.</text>
</comment>
<feature type="repeat" description="WD" evidence="3">
    <location>
        <begin position="281"/>
        <end position="322"/>
    </location>
</feature>
<dbReference type="InterPro" id="IPR001680">
    <property type="entry name" value="WD40_rpt"/>
</dbReference>
<dbReference type="Gene3D" id="2.130.10.10">
    <property type="entry name" value="YVTN repeat-like/Quinoprotein amine dehydrogenase"/>
    <property type="match status" value="1"/>
</dbReference>
<protein>
    <recommendedName>
        <fullName evidence="6">Transducin/WD40 repeat-like superfamily protein</fullName>
    </recommendedName>
</protein>
<dbReference type="PANTHER" id="PTHR14221:SF57">
    <property type="entry name" value="TRANSDUCIN_WD40 REPEAT-LIKE SUPERFAMILY PROTEIN"/>
    <property type="match status" value="1"/>
</dbReference>
<dbReference type="PANTHER" id="PTHR14221">
    <property type="entry name" value="WD REPEAT DOMAIN 44"/>
    <property type="match status" value="1"/>
</dbReference>
<evidence type="ECO:0000256" key="3">
    <source>
        <dbReference type="PROSITE-ProRule" id="PRU00221"/>
    </source>
</evidence>
<gene>
    <name evidence="4" type="ORF">ACH5RR_017263</name>
</gene>
<keyword evidence="2" id="KW-0677">Repeat</keyword>
<dbReference type="InterPro" id="IPR015943">
    <property type="entry name" value="WD40/YVTN_repeat-like_dom_sf"/>
</dbReference>
<keyword evidence="1 3" id="KW-0853">WD repeat</keyword>
<organism evidence="4 5">
    <name type="scientific">Cinchona calisaya</name>
    <dbReference type="NCBI Taxonomy" id="153742"/>
    <lineage>
        <taxon>Eukaryota</taxon>
        <taxon>Viridiplantae</taxon>
        <taxon>Streptophyta</taxon>
        <taxon>Embryophyta</taxon>
        <taxon>Tracheophyta</taxon>
        <taxon>Spermatophyta</taxon>
        <taxon>Magnoliopsida</taxon>
        <taxon>eudicotyledons</taxon>
        <taxon>Gunneridae</taxon>
        <taxon>Pentapetalae</taxon>
        <taxon>asterids</taxon>
        <taxon>lamiids</taxon>
        <taxon>Gentianales</taxon>
        <taxon>Rubiaceae</taxon>
        <taxon>Cinchonoideae</taxon>
        <taxon>Cinchoneae</taxon>
        <taxon>Cinchona</taxon>
    </lineage>
</organism>
<dbReference type="Pfam" id="PF00400">
    <property type="entry name" value="WD40"/>
    <property type="match status" value="4"/>
</dbReference>
<dbReference type="EMBL" id="JBJUIK010000007">
    <property type="protein sequence ID" value="KAL3524429.1"/>
    <property type="molecule type" value="Genomic_DNA"/>
</dbReference>
<dbReference type="AlphaFoldDB" id="A0ABD2ZY92"/>
<evidence type="ECO:0000313" key="4">
    <source>
        <dbReference type="EMBL" id="KAL3524429.1"/>
    </source>
</evidence>
<sequence>MGSFSSDSDDDIQYRFFDAQESIASVSDSSVGCSRHHDSDLGVENWGSFEYDVWLRSPSSVRERRRKFHRWMGVNLNRVPGDDCVDACGDMDVRSRQIDDRVMQKSGAVLRNSNFEDEFSSSQSTESSWSTDALDSLRELGAHENLVRNWNSDCRRECNVNDLVEDCKLSRIQAVGLNHIQTPEGFENSSGVQPVAVVQEFTPKEIEGNGNNAAIVVDRLKSRWLHRIRSMTCMMLQPEQSESKGINGSSPTIATKVQRVKVRNSRKQLKELSALFKGQDIQAHDGSILTMKFSLDGQYLASAGEDKIVRVWQVVEDERANETDIPDIDPSCLYFTVNHLSELAPLMADKEKFSKLKNLKKTSDSACIIFPPKIFRILEEPLHVFQGHTAEVLDLSWSKNNCLLSSSVDKTVRLWRVGNDQCLKVFPHSNYVTCAQFNPVNDDYFVTGSIDGKVRIWEISARRVVDWTDIKDIITAVCYRPDGQGGIIGSMTGTCRFFTVSGDRLQVEAQMCLTTKKKSPCKRITSFQFFPEDLSKVMVTCADSQVRILCGNNVIRKYRGPRNSGNQISASFTSDGKHIISASEDFNVYIWKNSFNLDDSSPSQSKNVRSFECFSGDASVAIPWFGLKRGDNIQQFCGFDQNSTDKMSFSPTCFSLGQEFFLEAIPRGSATWPEEKLLASGTQTVASIISKSDYKFLRTSFQSSSSSHAWGMVIVTAGWDGRIRSFHNYGLPTPV</sequence>
<dbReference type="PROSITE" id="PS50082">
    <property type="entry name" value="WD_REPEATS_2"/>
    <property type="match status" value="3"/>
</dbReference>
<dbReference type="InterPro" id="IPR036322">
    <property type="entry name" value="WD40_repeat_dom_sf"/>
</dbReference>
<dbReference type="SUPFAM" id="SSF50978">
    <property type="entry name" value="WD40 repeat-like"/>
    <property type="match status" value="1"/>
</dbReference>
<proteinExistence type="predicted"/>
<dbReference type="InterPro" id="IPR040324">
    <property type="entry name" value="WDR44/Dgr2"/>
</dbReference>
<evidence type="ECO:0000256" key="1">
    <source>
        <dbReference type="ARBA" id="ARBA00022574"/>
    </source>
</evidence>
<accession>A0ABD2ZY92</accession>